<dbReference type="InterPro" id="IPR005282">
    <property type="entry name" value="LC_transporter"/>
</dbReference>
<keyword evidence="10" id="KW-0458">Lysosome</keyword>
<evidence type="ECO:0000256" key="8">
    <source>
        <dbReference type="ARBA" id="ARBA00023136"/>
    </source>
</evidence>
<evidence type="ECO:0000313" key="16">
    <source>
        <dbReference type="EMBL" id="CAF4039719.1"/>
    </source>
</evidence>
<dbReference type="GO" id="GO:0015184">
    <property type="term" value="F:L-cystine transmembrane transporter activity"/>
    <property type="evidence" value="ECO:0007669"/>
    <property type="project" value="TreeGrafter"/>
</dbReference>
<dbReference type="PANTHER" id="PTHR13131:SF5">
    <property type="entry name" value="CYSTINOSIN"/>
    <property type="match status" value="1"/>
</dbReference>
<gene>
    <name evidence="15" type="ORF">GPM918_LOCUS26630</name>
    <name evidence="16" type="ORF">SRO942_LOCUS26821</name>
</gene>
<dbReference type="GO" id="GO:0005765">
    <property type="term" value="C:lysosomal membrane"/>
    <property type="evidence" value="ECO:0007669"/>
    <property type="project" value="UniProtKB-SubCell"/>
</dbReference>
<keyword evidence="8 14" id="KW-0472">Membrane</keyword>
<evidence type="ECO:0000256" key="11">
    <source>
        <dbReference type="ARBA" id="ARBA00048473"/>
    </source>
</evidence>
<sequence>MNLEQDVNITFLYGNDQDLTSNTLGYIDPLPNITFRQPITTQQIYIRARKAGHLIVGAQSQEVNITQGDFMRIEIAESSTLNVFIQIIGWIYFLAWSISFYPQIILNFKRKSVIGLNFDFLALNILGHFCYSVFNVGLYSSPEVQLEYFHLHPHGVIPVLLNDVVFGCHAVIACLITIFQCLFFERGAQRVSYITRVIMCILGLFLLISTVVSLSTHNKLQTLTLLYFYSYVKLLITCIKYIPQVYFNYRRKSTVGWSIGNILLDFTGGAFSLLQMFMLAYNYNDWTSIFGSPTKFGLGILSIFFDIIFIVQHYFLYKEPLYHIVQSAEEDNSQ</sequence>
<dbReference type="Pfam" id="PF04193">
    <property type="entry name" value="PQ-loop"/>
    <property type="match status" value="2"/>
</dbReference>
<keyword evidence="3" id="KW-0813">Transport</keyword>
<dbReference type="NCBIfam" id="TIGR00951">
    <property type="entry name" value="2A43"/>
    <property type="match status" value="1"/>
</dbReference>
<dbReference type="Gene3D" id="1.20.1280.290">
    <property type="match status" value="1"/>
</dbReference>
<dbReference type="GO" id="GO:0015293">
    <property type="term" value="F:symporter activity"/>
    <property type="evidence" value="ECO:0007669"/>
    <property type="project" value="UniProtKB-KW"/>
</dbReference>
<reference evidence="15" key="1">
    <citation type="submission" date="2021-02" db="EMBL/GenBank/DDBJ databases">
        <authorList>
            <person name="Nowell W R."/>
        </authorList>
    </citation>
    <scope>NUCLEOTIDE SEQUENCE</scope>
</reference>
<feature type="transmembrane region" description="Helical" evidence="14">
    <location>
        <begin position="255"/>
        <end position="278"/>
    </location>
</feature>
<feature type="transmembrane region" description="Helical" evidence="14">
    <location>
        <begin position="120"/>
        <end position="139"/>
    </location>
</feature>
<accession>A0A815AUT2</accession>
<evidence type="ECO:0000256" key="7">
    <source>
        <dbReference type="ARBA" id="ARBA00022989"/>
    </source>
</evidence>
<evidence type="ECO:0000256" key="12">
    <source>
        <dbReference type="ARBA" id="ARBA00055495"/>
    </source>
</evidence>
<comment type="catalytic activity">
    <reaction evidence="11">
        <text>L-cystine(out) + H(+)(out) = L-cystine(in) + H(+)(in)</text>
        <dbReference type="Rhea" id="RHEA:66172"/>
        <dbReference type="ChEBI" id="CHEBI:15378"/>
        <dbReference type="ChEBI" id="CHEBI:35491"/>
    </reaction>
    <physiologicalReaction direction="left-to-right" evidence="11">
        <dbReference type="Rhea" id="RHEA:66173"/>
    </physiologicalReaction>
</comment>
<keyword evidence="9" id="KW-0325">Glycoprotein</keyword>
<evidence type="ECO:0000256" key="4">
    <source>
        <dbReference type="ARBA" id="ARBA00022692"/>
    </source>
</evidence>
<comment type="subcellular location">
    <subcellularLocation>
        <location evidence="1">Lysosome membrane</location>
        <topology evidence="1">Multi-pass membrane protein</topology>
    </subcellularLocation>
</comment>
<comment type="function">
    <text evidence="12">Cystine/H(+) symporter that mediates export of cystine, the oxidized dimer of cysteine, from lysosomes. May play a role in the degradation of engulfed apoptotic cells.</text>
</comment>
<keyword evidence="4 14" id="KW-0812">Transmembrane</keyword>
<dbReference type="FunFam" id="1.20.1280.290:FF:000016">
    <property type="entry name" value="Cystinosin homolog"/>
    <property type="match status" value="1"/>
</dbReference>
<evidence type="ECO:0000256" key="3">
    <source>
        <dbReference type="ARBA" id="ARBA00022448"/>
    </source>
</evidence>
<evidence type="ECO:0000256" key="2">
    <source>
        <dbReference type="ARBA" id="ARBA00006855"/>
    </source>
</evidence>
<dbReference type="OrthoDB" id="75720at2759"/>
<evidence type="ECO:0000256" key="9">
    <source>
        <dbReference type="ARBA" id="ARBA00023180"/>
    </source>
</evidence>
<evidence type="ECO:0000256" key="5">
    <source>
        <dbReference type="ARBA" id="ARBA00022737"/>
    </source>
</evidence>
<feature type="transmembrane region" description="Helical" evidence="14">
    <location>
        <begin position="193"/>
        <end position="214"/>
    </location>
</feature>
<comment type="caution">
    <text evidence="15">The sequence shown here is derived from an EMBL/GenBank/DDBJ whole genome shotgun (WGS) entry which is preliminary data.</text>
</comment>
<keyword evidence="5" id="KW-0677">Repeat</keyword>
<evidence type="ECO:0000256" key="1">
    <source>
        <dbReference type="ARBA" id="ARBA00004155"/>
    </source>
</evidence>
<feature type="transmembrane region" description="Helical" evidence="14">
    <location>
        <begin position="226"/>
        <end position="243"/>
    </location>
</feature>
<evidence type="ECO:0000313" key="15">
    <source>
        <dbReference type="EMBL" id="CAF1261548.1"/>
    </source>
</evidence>
<dbReference type="InterPro" id="IPR006603">
    <property type="entry name" value="PQ-loop_rpt"/>
</dbReference>
<keyword evidence="7 14" id="KW-1133">Transmembrane helix</keyword>
<name>A0A815AUT2_9BILA</name>
<organism evidence="15 17">
    <name type="scientific">Didymodactylos carnosus</name>
    <dbReference type="NCBI Taxonomy" id="1234261"/>
    <lineage>
        <taxon>Eukaryota</taxon>
        <taxon>Metazoa</taxon>
        <taxon>Spiralia</taxon>
        <taxon>Gnathifera</taxon>
        <taxon>Rotifera</taxon>
        <taxon>Eurotatoria</taxon>
        <taxon>Bdelloidea</taxon>
        <taxon>Philodinida</taxon>
        <taxon>Philodinidae</taxon>
        <taxon>Didymodactylos</taxon>
    </lineage>
</organism>
<proteinExistence type="inferred from homology"/>
<evidence type="ECO:0000313" key="17">
    <source>
        <dbReference type="Proteomes" id="UP000663829"/>
    </source>
</evidence>
<comment type="similarity">
    <text evidence="2">Belongs to the cystinosin family.</text>
</comment>
<dbReference type="AlphaFoldDB" id="A0A815AUT2"/>
<feature type="transmembrane region" description="Helical" evidence="14">
    <location>
        <begin position="298"/>
        <end position="317"/>
    </location>
</feature>
<feature type="transmembrane region" description="Helical" evidence="14">
    <location>
        <begin position="87"/>
        <end position="108"/>
    </location>
</feature>
<evidence type="ECO:0000256" key="6">
    <source>
        <dbReference type="ARBA" id="ARBA00022847"/>
    </source>
</evidence>
<dbReference type="SMART" id="SM00679">
    <property type="entry name" value="CTNS"/>
    <property type="match status" value="2"/>
</dbReference>
<dbReference type="FunFam" id="1.20.1280.290:FF:000023">
    <property type="entry name" value="Cystinosin homolog"/>
    <property type="match status" value="1"/>
</dbReference>
<feature type="transmembrane region" description="Helical" evidence="14">
    <location>
        <begin position="159"/>
        <end position="184"/>
    </location>
</feature>
<evidence type="ECO:0000256" key="13">
    <source>
        <dbReference type="ARBA" id="ARBA00074957"/>
    </source>
</evidence>
<protein>
    <recommendedName>
        <fullName evidence="13">Cystinosin homolog</fullName>
    </recommendedName>
</protein>
<keyword evidence="17" id="KW-1185">Reference proteome</keyword>
<dbReference type="Proteomes" id="UP000663829">
    <property type="component" value="Unassembled WGS sequence"/>
</dbReference>
<dbReference type="Proteomes" id="UP000681722">
    <property type="component" value="Unassembled WGS sequence"/>
</dbReference>
<dbReference type="PANTHER" id="PTHR13131">
    <property type="entry name" value="CYSTINOSIN"/>
    <property type="match status" value="1"/>
</dbReference>
<dbReference type="EMBL" id="CAJOBC010018954">
    <property type="protein sequence ID" value="CAF4039719.1"/>
    <property type="molecule type" value="Genomic_DNA"/>
</dbReference>
<dbReference type="EMBL" id="CAJNOQ010010807">
    <property type="protein sequence ID" value="CAF1261548.1"/>
    <property type="molecule type" value="Genomic_DNA"/>
</dbReference>
<evidence type="ECO:0000256" key="14">
    <source>
        <dbReference type="SAM" id="Phobius"/>
    </source>
</evidence>
<evidence type="ECO:0000256" key="10">
    <source>
        <dbReference type="ARBA" id="ARBA00023228"/>
    </source>
</evidence>
<keyword evidence="6" id="KW-0769">Symport</keyword>